<feature type="domain" description="LD-carboxypeptidase N-terminal" evidence="3">
    <location>
        <begin position="13"/>
        <end position="137"/>
    </location>
</feature>
<keyword evidence="5" id="KW-0121">Carboxypeptidase</keyword>
<dbReference type="KEGG" id="tbk:HF295_07045"/>
<dbReference type="RefSeq" id="WP_312031457.1">
    <property type="nucleotide sequence ID" value="NZ_CP051151.1"/>
</dbReference>
<evidence type="ECO:0000256" key="1">
    <source>
        <dbReference type="ARBA" id="ARBA00010233"/>
    </source>
</evidence>
<protein>
    <submittedName>
        <fullName evidence="5">LD-carboxypeptidase</fullName>
    </submittedName>
</protein>
<dbReference type="InterPro" id="IPR040449">
    <property type="entry name" value="Peptidase_S66_N"/>
</dbReference>
<dbReference type="PANTHER" id="PTHR30237">
    <property type="entry name" value="MURAMOYLTETRAPEPTIDE CARBOXYPEPTIDASE"/>
    <property type="match status" value="1"/>
</dbReference>
<feature type="domain" description="LD-carboxypeptidase C-terminal" evidence="4">
    <location>
        <begin position="213"/>
        <end position="340"/>
    </location>
</feature>
<dbReference type="Gene3D" id="3.50.30.60">
    <property type="entry name" value="LD-carboxypeptidase A C-terminal domain-like"/>
    <property type="match status" value="1"/>
</dbReference>
<dbReference type="InterPro" id="IPR029062">
    <property type="entry name" value="Class_I_gatase-like"/>
</dbReference>
<dbReference type="CDD" id="cd07062">
    <property type="entry name" value="Peptidase_S66_mccF_like"/>
    <property type="match status" value="1"/>
</dbReference>
<dbReference type="AlphaFoldDB" id="A0A7L6N547"/>
<dbReference type="InterPro" id="IPR027478">
    <property type="entry name" value="LdcA_N"/>
</dbReference>
<evidence type="ECO:0000313" key="5">
    <source>
        <dbReference type="EMBL" id="QLY40612.1"/>
    </source>
</evidence>
<keyword evidence="2" id="KW-0378">Hydrolase</keyword>
<dbReference type="EMBL" id="CP051151">
    <property type="protein sequence ID" value="QLY40612.1"/>
    <property type="molecule type" value="Genomic_DNA"/>
</dbReference>
<gene>
    <name evidence="5" type="ORF">HF295_07045</name>
</gene>
<reference evidence="5 6" key="1">
    <citation type="submission" date="2020-04" db="EMBL/GenBank/DDBJ databases">
        <authorList>
            <person name="Zheng R.K."/>
            <person name="Sun C.M."/>
        </authorList>
    </citation>
    <scope>NUCLEOTIDE SEQUENCE [LARGE SCALE GENOMIC DNA]</scope>
    <source>
        <strain evidence="6">zrk29</strain>
    </source>
</reference>
<evidence type="ECO:0000259" key="3">
    <source>
        <dbReference type="Pfam" id="PF02016"/>
    </source>
</evidence>
<dbReference type="Proteomes" id="UP000512167">
    <property type="component" value="Chromosome"/>
</dbReference>
<organism evidence="5 6">
    <name type="scientific">Hujiaoplasma nucleasis</name>
    <dbReference type="NCBI Taxonomy" id="2725268"/>
    <lineage>
        <taxon>Bacteria</taxon>
        <taxon>Bacillati</taxon>
        <taxon>Mycoplasmatota</taxon>
        <taxon>Mollicutes</taxon>
        <taxon>Candidatus Izemoplasmatales</taxon>
        <taxon>Hujiaoplasmataceae</taxon>
        <taxon>Hujiaoplasma</taxon>
    </lineage>
</organism>
<dbReference type="PIRSF" id="PIRSF028757">
    <property type="entry name" value="LD-carboxypeptidase"/>
    <property type="match status" value="1"/>
</dbReference>
<dbReference type="PANTHER" id="PTHR30237:SF4">
    <property type="entry name" value="LD-CARBOXYPEPTIDASE C-TERMINAL DOMAIN-CONTAINING PROTEIN"/>
    <property type="match status" value="1"/>
</dbReference>
<dbReference type="InterPro" id="IPR027461">
    <property type="entry name" value="Carboxypeptidase_A_C_sf"/>
</dbReference>
<dbReference type="Pfam" id="PF17676">
    <property type="entry name" value="Peptidase_S66C"/>
    <property type="match status" value="1"/>
</dbReference>
<evidence type="ECO:0000259" key="4">
    <source>
        <dbReference type="Pfam" id="PF17676"/>
    </source>
</evidence>
<evidence type="ECO:0000256" key="2">
    <source>
        <dbReference type="ARBA" id="ARBA00022801"/>
    </source>
</evidence>
<evidence type="ECO:0000313" key="6">
    <source>
        <dbReference type="Proteomes" id="UP000512167"/>
    </source>
</evidence>
<dbReference type="InterPro" id="IPR003507">
    <property type="entry name" value="S66_fam"/>
</dbReference>
<sequence>MIKPKQLKKGDKIAIVSLSSGILGEINVRHQVELGIKRLEELGLEPVFMPHALKGLDFVKNNPSKRADDLRLAFKDPIIKGIICAIGGDDTYKTIPYLMNEEFKSLVLSKPKVFIGFSDSTNNHLMLNKLGLVTYYGLNFLSDLCELQKEMIPYTLNSYKRLFINDEQFEIKSSPKWYFNRTNYDIDQLSVPLNTLDENKGHEFLNGSGVIDGVFWGGCLESIYDLYTSERYQDQRHIYDQYGLIPNKDFFNDKIIFLETSEEKPIPEKFQSMLYFLIEEGVISHARCLLVGKPYDEVYYQEYKEILLKISNDFALPIVYNLNFGHALPRTIIPYGIKGEVDFDKKSISVNERMFEW</sequence>
<keyword evidence="5" id="KW-0645">Protease</keyword>
<name>A0A7L6N547_9MOLU</name>
<dbReference type="SUPFAM" id="SSF141986">
    <property type="entry name" value="LD-carboxypeptidase A C-terminal domain-like"/>
    <property type="match status" value="1"/>
</dbReference>
<dbReference type="Pfam" id="PF02016">
    <property type="entry name" value="Peptidase_S66"/>
    <property type="match status" value="1"/>
</dbReference>
<proteinExistence type="inferred from homology"/>
<dbReference type="Gene3D" id="3.40.50.10740">
    <property type="entry name" value="Class I glutamine amidotransferase-like"/>
    <property type="match status" value="1"/>
</dbReference>
<comment type="similarity">
    <text evidence="1">Belongs to the peptidase S66 family.</text>
</comment>
<dbReference type="GO" id="GO:0004180">
    <property type="term" value="F:carboxypeptidase activity"/>
    <property type="evidence" value="ECO:0007669"/>
    <property type="project" value="UniProtKB-KW"/>
</dbReference>
<dbReference type="InterPro" id="IPR040921">
    <property type="entry name" value="Peptidase_S66C"/>
</dbReference>
<accession>A0A7L6N547</accession>
<keyword evidence="6" id="KW-1185">Reference proteome</keyword>
<dbReference type="SUPFAM" id="SSF52317">
    <property type="entry name" value="Class I glutamine amidotransferase-like"/>
    <property type="match status" value="1"/>
</dbReference>